<dbReference type="Pfam" id="PF04235">
    <property type="entry name" value="DUF418"/>
    <property type="match status" value="1"/>
</dbReference>
<feature type="transmembrane region" description="Helical" evidence="1">
    <location>
        <begin position="140"/>
        <end position="162"/>
    </location>
</feature>
<feature type="transmembrane region" description="Helical" evidence="1">
    <location>
        <begin position="243"/>
        <end position="265"/>
    </location>
</feature>
<name>A0A848D0T3_ANEAE</name>
<dbReference type="GeneID" id="92837690"/>
<feature type="transmembrane region" description="Helical" evidence="1">
    <location>
        <begin position="310"/>
        <end position="331"/>
    </location>
</feature>
<protein>
    <submittedName>
        <fullName evidence="3">DUF418 domain-containing protein</fullName>
    </submittedName>
</protein>
<organism evidence="3 4">
    <name type="scientific">Aneurinibacillus aneurinilyticus</name>
    <name type="common">Bacillus aneurinolyticus</name>
    <dbReference type="NCBI Taxonomy" id="1391"/>
    <lineage>
        <taxon>Bacteria</taxon>
        <taxon>Bacillati</taxon>
        <taxon>Bacillota</taxon>
        <taxon>Bacilli</taxon>
        <taxon>Bacillales</taxon>
        <taxon>Paenibacillaceae</taxon>
        <taxon>Aneurinibacillus group</taxon>
        <taxon>Aneurinibacillus</taxon>
    </lineage>
</organism>
<evidence type="ECO:0000313" key="4">
    <source>
        <dbReference type="Proteomes" id="UP000561326"/>
    </source>
</evidence>
<evidence type="ECO:0000259" key="2">
    <source>
        <dbReference type="Pfam" id="PF04235"/>
    </source>
</evidence>
<dbReference type="Proteomes" id="UP000561326">
    <property type="component" value="Unassembled WGS sequence"/>
</dbReference>
<proteinExistence type="predicted"/>
<feature type="transmembrane region" description="Helical" evidence="1">
    <location>
        <begin position="65"/>
        <end position="83"/>
    </location>
</feature>
<feature type="transmembrane region" description="Helical" evidence="1">
    <location>
        <begin position="174"/>
        <end position="193"/>
    </location>
</feature>
<keyword evidence="1" id="KW-0472">Membrane</keyword>
<keyword evidence="1" id="KW-0812">Transmembrane</keyword>
<accession>A0A848D0T3</accession>
<dbReference type="RefSeq" id="WP_021619643.1">
    <property type="nucleotide sequence ID" value="NZ_CABKST010000047.1"/>
</dbReference>
<gene>
    <name evidence="3" type="ORF">HF838_14795</name>
</gene>
<sequence length="353" mass="40170">MKSQPITRKERIVSLDIIRGIALFGILLINVPAFIIMMENSPQPDMSGINGIIHVLIETLIEKKFFSIFSFLFGVGFYIFVSRAEERGDRYYLRYVRRLLALLLFGIINALFIFWGDILHVYALFGFILIPFYKLKPKTILLSTGLIALAHWVARIVCMTLFSATAKPYAWLDFMASDSLTIIIMFLLGLYAAKSGIIRNVSQYLRAFKITRGITFVLFIAFSGVILWIAAKPETDTTIFYKKSFISLGTIPMTLFYLSTLFTLLENKALQNILRPIGHVGQMAFTNYIGQALLGKVIISFMALEVISPLPALIISVVIYAIEVVISTIWLRNYKQGPLEWLWRRMTYGKPTV</sequence>
<keyword evidence="1" id="KW-1133">Transmembrane helix</keyword>
<reference evidence="3 4" key="1">
    <citation type="submission" date="2020-04" db="EMBL/GenBank/DDBJ databases">
        <authorList>
            <person name="Hitch T.C.A."/>
            <person name="Wylensek D."/>
            <person name="Clavel T."/>
        </authorList>
    </citation>
    <scope>NUCLEOTIDE SEQUENCE [LARGE SCALE GENOMIC DNA]</scope>
    <source>
        <strain evidence="3 4">WB01_D5_05</strain>
    </source>
</reference>
<dbReference type="InterPro" id="IPR007349">
    <property type="entry name" value="DUF418"/>
</dbReference>
<dbReference type="PANTHER" id="PTHR30590">
    <property type="entry name" value="INNER MEMBRANE PROTEIN"/>
    <property type="match status" value="1"/>
</dbReference>
<feature type="transmembrane region" description="Helical" evidence="1">
    <location>
        <begin position="95"/>
        <end position="112"/>
    </location>
</feature>
<dbReference type="InterPro" id="IPR052529">
    <property type="entry name" value="Bact_Transport_Assoc"/>
</dbReference>
<evidence type="ECO:0000313" key="3">
    <source>
        <dbReference type="EMBL" id="NME99522.1"/>
    </source>
</evidence>
<evidence type="ECO:0000256" key="1">
    <source>
        <dbReference type="SAM" id="Phobius"/>
    </source>
</evidence>
<dbReference type="AlphaFoldDB" id="A0A848D0T3"/>
<dbReference type="PANTHER" id="PTHR30590:SF3">
    <property type="entry name" value="HYPOTHETICAL MEMBRANE SPANNING PROTEIN"/>
    <property type="match status" value="1"/>
</dbReference>
<feature type="transmembrane region" description="Helical" evidence="1">
    <location>
        <begin position="285"/>
        <end position="304"/>
    </location>
</feature>
<feature type="transmembrane region" description="Helical" evidence="1">
    <location>
        <begin position="118"/>
        <end position="133"/>
    </location>
</feature>
<dbReference type="OrthoDB" id="9807744at2"/>
<comment type="caution">
    <text evidence="3">The sequence shown here is derived from an EMBL/GenBank/DDBJ whole genome shotgun (WGS) entry which is preliminary data.</text>
</comment>
<dbReference type="EMBL" id="JABAGO010000029">
    <property type="protein sequence ID" value="NME99522.1"/>
    <property type="molecule type" value="Genomic_DNA"/>
</dbReference>
<feature type="domain" description="DUF418" evidence="2">
    <location>
        <begin position="192"/>
        <end position="350"/>
    </location>
</feature>
<feature type="transmembrane region" description="Helical" evidence="1">
    <location>
        <begin position="213"/>
        <end position="231"/>
    </location>
</feature>
<feature type="transmembrane region" description="Helical" evidence="1">
    <location>
        <begin position="21"/>
        <end position="38"/>
    </location>
</feature>